<reference evidence="3" key="1">
    <citation type="journal article" date="2019" name="PLoS Negl. Trop. Dis.">
        <title>Revisiting the worldwide diversity of Leptospira species in the environment.</title>
        <authorList>
            <person name="Vincent A.T."/>
            <person name="Schiettekatte O."/>
            <person name="Bourhy P."/>
            <person name="Veyrier F.J."/>
            <person name="Picardeau M."/>
        </authorList>
    </citation>
    <scope>NUCLEOTIDE SEQUENCE [LARGE SCALE GENOMIC DNA]</scope>
    <source>
        <strain evidence="3">201702455</strain>
    </source>
</reference>
<dbReference type="SUPFAM" id="SSF160631">
    <property type="entry name" value="SMI1/KNR4-like"/>
    <property type="match status" value="1"/>
</dbReference>
<evidence type="ECO:0000313" key="4">
    <source>
        <dbReference type="Proteomes" id="UP000297762"/>
    </source>
</evidence>
<feature type="transmembrane region" description="Helical" evidence="1">
    <location>
        <begin position="195"/>
        <end position="215"/>
    </location>
</feature>
<evidence type="ECO:0000313" key="3">
    <source>
        <dbReference type="EMBL" id="TGL61695.1"/>
    </source>
</evidence>
<sequence length="222" mass="26164">MLEKLIEELYKLTWKQTGSKEELLNPGSNADLQKLPSPLQKLYSIADGQKKEFPSLFLQYSFMPFSVSLESKKMLDELSDEEKWEKEWWDKNWYPFGDGGTGDYLVLDKKTGKVLEFIHDSDERPENANSLEDFLKDLIEGLRSGKLYFDPELGIFNTEKPALPKSKKQEINWKEFWLDVILCDKPRGFGFSGRIIQAFVFAFYVFLVFLFKWVYSNYWIRS</sequence>
<dbReference type="InterPro" id="IPR018958">
    <property type="entry name" value="Knr4/Smi1-like_dom"/>
</dbReference>
<dbReference type="AlphaFoldDB" id="A0A4R9K624"/>
<keyword evidence="1" id="KW-1133">Transmembrane helix</keyword>
<organism evidence="3 4">
    <name type="scientific">Leptospira sarikeiensis</name>
    <dbReference type="NCBI Taxonomy" id="2484943"/>
    <lineage>
        <taxon>Bacteria</taxon>
        <taxon>Pseudomonadati</taxon>
        <taxon>Spirochaetota</taxon>
        <taxon>Spirochaetia</taxon>
        <taxon>Leptospirales</taxon>
        <taxon>Leptospiraceae</taxon>
        <taxon>Leptospira</taxon>
    </lineage>
</organism>
<dbReference type="Pfam" id="PF09346">
    <property type="entry name" value="SMI1_KNR4"/>
    <property type="match status" value="1"/>
</dbReference>
<proteinExistence type="predicted"/>
<feature type="domain" description="Knr4/Smi1-like" evidence="2">
    <location>
        <begin position="34"/>
        <end position="136"/>
    </location>
</feature>
<dbReference type="Gene3D" id="3.40.1580.10">
    <property type="entry name" value="SMI1/KNR4-like"/>
    <property type="match status" value="1"/>
</dbReference>
<keyword evidence="1" id="KW-0812">Transmembrane</keyword>
<dbReference type="RefSeq" id="WP_135649348.1">
    <property type="nucleotide sequence ID" value="NZ_RQGF01000025.1"/>
</dbReference>
<name>A0A4R9K624_9LEPT</name>
<dbReference type="OrthoDB" id="329557at2"/>
<gene>
    <name evidence="3" type="ORF">EHQ64_10035</name>
</gene>
<protein>
    <recommendedName>
        <fullName evidence="2">Knr4/Smi1-like domain-containing protein</fullName>
    </recommendedName>
</protein>
<dbReference type="Proteomes" id="UP000297762">
    <property type="component" value="Unassembled WGS sequence"/>
</dbReference>
<evidence type="ECO:0000256" key="1">
    <source>
        <dbReference type="SAM" id="Phobius"/>
    </source>
</evidence>
<comment type="caution">
    <text evidence="3">The sequence shown here is derived from an EMBL/GenBank/DDBJ whole genome shotgun (WGS) entry which is preliminary data.</text>
</comment>
<dbReference type="EMBL" id="RQGF01000025">
    <property type="protein sequence ID" value="TGL61695.1"/>
    <property type="molecule type" value="Genomic_DNA"/>
</dbReference>
<keyword evidence="1" id="KW-0472">Membrane</keyword>
<dbReference type="InterPro" id="IPR037883">
    <property type="entry name" value="Knr4/Smi1-like_sf"/>
</dbReference>
<keyword evidence="4" id="KW-1185">Reference proteome</keyword>
<accession>A0A4R9K624</accession>
<evidence type="ECO:0000259" key="2">
    <source>
        <dbReference type="Pfam" id="PF09346"/>
    </source>
</evidence>